<protein>
    <submittedName>
        <fullName evidence="2">Uncharacterized protein</fullName>
    </submittedName>
</protein>
<accession>A0ABN3H662</accession>
<keyword evidence="1" id="KW-0812">Transmembrane</keyword>
<evidence type="ECO:0000313" key="2">
    <source>
        <dbReference type="EMBL" id="GAA2370365.1"/>
    </source>
</evidence>
<evidence type="ECO:0000256" key="1">
    <source>
        <dbReference type="SAM" id="Phobius"/>
    </source>
</evidence>
<reference evidence="2 3" key="1">
    <citation type="journal article" date="2019" name="Int. J. Syst. Evol. Microbiol.">
        <title>The Global Catalogue of Microorganisms (GCM) 10K type strain sequencing project: providing services to taxonomists for standard genome sequencing and annotation.</title>
        <authorList>
            <consortium name="The Broad Institute Genomics Platform"/>
            <consortium name="The Broad Institute Genome Sequencing Center for Infectious Disease"/>
            <person name="Wu L."/>
            <person name="Ma J."/>
        </authorList>
    </citation>
    <scope>NUCLEOTIDE SEQUENCE [LARGE SCALE GENOMIC DNA]</scope>
    <source>
        <strain evidence="2 3">JCM 16227</strain>
    </source>
</reference>
<dbReference type="RefSeq" id="WP_346074956.1">
    <property type="nucleotide sequence ID" value="NZ_BAAARB010000003.1"/>
</dbReference>
<organism evidence="2 3">
    <name type="scientific">Gordonia cholesterolivorans</name>
    <dbReference type="NCBI Taxonomy" id="559625"/>
    <lineage>
        <taxon>Bacteria</taxon>
        <taxon>Bacillati</taxon>
        <taxon>Actinomycetota</taxon>
        <taxon>Actinomycetes</taxon>
        <taxon>Mycobacteriales</taxon>
        <taxon>Gordoniaceae</taxon>
        <taxon>Gordonia</taxon>
    </lineage>
</organism>
<keyword evidence="3" id="KW-1185">Reference proteome</keyword>
<evidence type="ECO:0000313" key="3">
    <source>
        <dbReference type="Proteomes" id="UP001501170"/>
    </source>
</evidence>
<feature type="transmembrane region" description="Helical" evidence="1">
    <location>
        <begin position="47"/>
        <end position="69"/>
    </location>
</feature>
<proteinExistence type="predicted"/>
<gene>
    <name evidence="2" type="ORF">GCM10009855_07090</name>
</gene>
<dbReference type="Proteomes" id="UP001501170">
    <property type="component" value="Unassembled WGS sequence"/>
</dbReference>
<comment type="caution">
    <text evidence="2">The sequence shown here is derived from an EMBL/GenBank/DDBJ whole genome shotgun (WGS) entry which is preliminary data.</text>
</comment>
<feature type="transmembrane region" description="Helical" evidence="1">
    <location>
        <begin position="12"/>
        <end position="35"/>
    </location>
</feature>
<sequence>MTRRPRALLPAAFNTAAVAAAGVATGLMAAVPLWFLIPVLVPGLDPLWTYIGACVLVVAGSAAAIAVRLTGTARMLAMVFPLGFALACAVPPVVSELVQSL</sequence>
<dbReference type="EMBL" id="BAAARB010000003">
    <property type="protein sequence ID" value="GAA2370365.1"/>
    <property type="molecule type" value="Genomic_DNA"/>
</dbReference>
<name>A0ABN3H662_9ACTN</name>
<keyword evidence="1" id="KW-0472">Membrane</keyword>
<keyword evidence="1" id="KW-1133">Transmembrane helix</keyword>
<feature type="transmembrane region" description="Helical" evidence="1">
    <location>
        <begin position="76"/>
        <end position="94"/>
    </location>
</feature>